<feature type="domain" description="DUF6824" evidence="2">
    <location>
        <begin position="39"/>
        <end position="125"/>
    </location>
</feature>
<feature type="region of interest" description="Disordered" evidence="1">
    <location>
        <begin position="121"/>
        <end position="168"/>
    </location>
</feature>
<gene>
    <name evidence="3" type="ORF">SEMRO_489_G153250.1</name>
</gene>
<dbReference type="Pfam" id="PF20710">
    <property type="entry name" value="DUF6824"/>
    <property type="match status" value="1"/>
</dbReference>
<name>A0A9N8HET3_9STRA</name>
<comment type="caution">
    <text evidence="3">The sequence shown here is derived from an EMBL/GenBank/DDBJ whole genome shotgun (WGS) entry which is preliminary data.</text>
</comment>
<evidence type="ECO:0000259" key="2">
    <source>
        <dbReference type="Pfam" id="PF20710"/>
    </source>
</evidence>
<evidence type="ECO:0000313" key="4">
    <source>
        <dbReference type="Proteomes" id="UP001153069"/>
    </source>
</evidence>
<accession>A0A9N8HET3</accession>
<reference evidence="3" key="1">
    <citation type="submission" date="2020-06" db="EMBL/GenBank/DDBJ databases">
        <authorList>
            <consortium name="Plant Systems Biology data submission"/>
        </authorList>
    </citation>
    <scope>NUCLEOTIDE SEQUENCE</scope>
    <source>
        <strain evidence="3">D6</strain>
    </source>
</reference>
<keyword evidence="4" id="KW-1185">Reference proteome</keyword>
<organism evidence="3 4">
    <name type="scientific">Seminavis robusta</name>
    <dbReference type="NCBI Taxonomy" id="568900"/>
    <lineage>
        <taxon>Eukaryota</taxon>
        <taxon>Sar</taxon>
        <taxon>Stramenopiles</taxon>
        <taxon>Ochrophyta</taxon>
        <taxon>Bacillariophyta</taxon>
        <taxon>Bacillariophyceae</taxon>
        <taxon>Bacillariophycidae</taxon>
        <taxon>Naviculales</taxon>
        <taxon>Naviculaceae</taxon>
        <taxon>Seminavis</taxon>
    </lineage>
</organism>
<evidence type="ECO:0000256" key="1">
    <source>
        <dbReference type="SAM" id="MobiDB-lite"/>
    </source>
</evidence>
<dbReference type="Proteomes" id="UP001153069">
    <property type="component" value="Unassembled WGS sequence"/>
</dbReference>
<dbReference type="AlphaFoldDB" id="A0A9N8HET3"/>
<sequence>MKSNTEPLSEDAAQIEDYKPPSTMTKTALSSIIYPGQNDVMLGRGGESNYHGGNLHFRKFAEIYRARYKFASKVEKPLISAEVVAAWRNLQPPGRFLIRTEPSSTNSLWHDVGDAQAIKRATKTLGERPQRERRAEKASRLRQLMGSHPEERGCSSAPTSPQSRCLSSSKRVTRAIGYSASDTEEKCSEKPVAKVRGSWLMEMETVGSRETASESSDHTCAFGSHRQKMTEKALLVARFGATNHDTVMPTVPFGSSTFSQPSASQQSADATMMDEMASLPLAQSPLPGVVNQFVRAQSIRDIMDTTREEPRSDTEMHQGSSMVSMDVSRPFIQGNSISNENEVSPHQRSLVRVGPVVQAHVNESSPLRASGSFVDSAANRTVTRTSSEPWSLHSTWINSLEAYLPPCRQCKGVCQHVCASLPTAAFLAQWAFDEDVEDPDATTCNQKR</sequence>
<feature type="compositionally biased region" description="Basic and acidic residues" evidence="1">
    <location>
        <begin position="125"/>
        <end position="139"/>
    </location>
</feature>
<dbReference type="EMBL" id="CAICTM010000488">
    <property type="protein sequence ID" value="CAB9511526.1"/>
    <property type="molecule type" value="Genomic_DNA"/>
</dbReference>
<dbReference type="InterPro" id="IPR049227">
    <property type="entry name" value="DUF6824"/>
</dbReference>
<protein>
    <recommendedName>
        <fullName evidence="2">DUF6824 domain-containing protein</fullName>
    </recommendedName>
</protein>
<evidence type="ECO:0000313" key="3">
    <source>
        <dbReference type="EMBL" id="CAB9511526.1"/>
    </source>
</evidence>
<feature type="compositionally biased region" description="Polar residues" evidence="1">
    <location>
        <begin position="156"/>
        <end position="168"/>
    </location>
</feature>
<proteinExistence type="predicted"/>